<dbReference type="AlphaFoldDB" id="A0A4C1W499"/>
<sequence length="143" mass="16085">MKILFKDDKDVEECFDRPMGPPPKRAQDASGPTPPPPCDMETCVAQKMGYLNEDGSIDKETLKSSVESKFVDNPTLGGKIIEKCIEGNLDQYQLIFAKPTNCYIVSFFSLSEDSTVYFVKSWLMPAKSFSKQYNPMSTLNEMC</sequence>
<protein>
    <submittedName>
        <fullName evidence="2">Uncharacterized protein</fullName>
    </submittedName>
</protein>
<accession>A0A4C1W499</accession>
<dbReference type="GO" id="GO:0005549">
    <property type="term" value="F:odorant binding"/>
    <property type="evidence" value="ECO:0007669"/>
    <property type="project" value="InterPro"/>
</dbReference>
<dbReference type="EMBL" id="BGZK01000478">
    <property type="protein sequence ID" value="GBP46158.1"/>
    <property type="molecule type" value="Genomic_DNA"/>
</dbReference>
<evidence type="ECO:0000313" key="2">
    <source>
        <dbReference type="EMBL" id="GBP46158.1"/>
    </source>
</evidence>
<dbReference type="Gene3D" id="1.10.238.20">
    <property type="entry name" value="Pheromone/general odorant binding protein domain"/>
    <property type="match status" value="1"/>
</dbReference>
<evidence type="ECO:0000313" key="3">
    <source>
        <dbReference type="Proteomes" id="UP000299102"/>
    </source>
</evidence>
<evidence type="ECO:0000256" key="1">
    <source>
        <dbReference type="SAM" id="MobiDB-lite"/>
    </source>
</evidence>
<dbReference type="Proteomes" id="UP000299102">
    <property type="component" value="Unassembled WGS sequence"/>
</dbReference>
<reference evidence="2 3" key="1">
    <citation type="journal article" date="2019" name="Commun. Biol.">
        <title>The bagworm genome reveals a unique fibroin gene that provides high tensile strength.</title>
        <authorList>
            <person name="Kono N."/>
            <person name="Nakamura H."/>
            <person name="Ohtoshi R."/>
            <person name="Tomita M."/>
            <person name="Numata K."/>
            <person name="Arakawa K."/>
        </authorList>
    </citation>
    <scope>NUCLEOTIDE SEQUENCE [LARGE SCALE GENOMIC DNA]</scope>
</reference>
<dbReference type="SUPFAM" id="SSF47565">
    <property type="entry name" value="Insect pheromone/odorant-binding proteins"/>
    <property type="match status" value="1"/>
</dbReference>
<gene>
    <name evidence="2" type="ORF">EVAR_24565_1</name>
</gene>
<feature type="compositionally biased region" description="Basic and acidic residues" evidence="1">
    <location>
        <begin position="1"/>
        <end position="16"/>
    </location>
</feature>
<feature type="region of interest" description="Disordered" evidence="1">
    <location>
        <begin position="1"/>
        <end position="37"/>
    </location>
</feature>
<comment type="caution">
    <text evidence="2">The sequence shown here is derived from an EMBL/GenBank/DDBJ whole genome shotgun (WGS) entry which is preliminary data.</text>
</comment>
<keyword evidence="3" id="KW-1185">Reference proteome</keyword>
<dbReference type="InterPro" id="IPR036728">
    <property type="entry name" value="PBP_GOBP_sf"/>
</dbReference>
<organism evidence="2 3">
    <name type="scientific">Eumeta variegata</name>
    <name type="common">Bagworm moth</name>
    <name type="synonym">Eumeta japonica</name>
    <dbReference type="NCBI Taxonomy" id="151549"/>
    <lineage>
        <taxon>Eukaryota</taxon>
        <taxon>Metazoa</taxon>
        <taxon>Ecdysozoa</taxon>
        <taxon>Arthropoda</taxon>
        <taxon>Hexapoda</taxon>
        <taxon>Insecta</taxon>
        <taxon>Pterygota</taxon>
        <taxon>Neoptera</taxon>
        <taxon>Endopterygota</taxon>
        <taxon>Lepidoptera</taxon>
        <taxon>Glossata</taxon>
        <taxon>Ditrysia</taxon>
        <taxon>Tineoidea</taxon>
        <taxon>Psychidae</taxon>
        <taxon>Oiketicinae</taxon>
        <taxon>Eumeta</taxon>
    </lineage>
</organism>
<dbReference type="OrthoDB" id="7234983at2759"/>
<name>A0A4C1W499_EUMVA</name>
<proteinExistence type="predicted"/>